<proteinExistence type="predicted"/>
<dbReference type="AlphaFoldDB" id="A0A1H0XS19"/>
<dbReference type="Proteomes" id="UP000199481">
    <property type="component" value="Unassembled WGS sequence"/>
</dbReference>
<reference evidence="2" key="1">
    <citation type="submission" date="2016-10" db="EMBL/GenBank/DDBJ databases">
        <authorList>
            <person name="Varghese N."/>
            <person name="Submissions S."/>
        </authorList>
    </citation>
    <scope>NUCLEOTIDE SEQUENCE [LARGE SCALE GENOMIC DNA]</scope>
    <source>
        <strain evidence="2">MPL-11</strain>
    </source>
</reference>
<organism evidence="1 2">
    <name type="scientific">Carnobacterium viridans</name>
    <dbReference type="NCBI Taxonomy" id="174587"/>
    <lineage>
        <taxon>Bacteria</taxon>
        <taxon>Bacillati</taxon>
        <taxon>Bacillota</taxon>
        <taxon>Bacilli</taxon>
        <taxon>Lactobacillales</taxon>
        <taxon>Carnobacteriaceae</taxon>
        <taxon>Carnobacterium</taxon>
    </lineage>
</organism>
<dbReference type="EMBL" id="FNJW01000008">
    <property type="protein sequence ID" value="SDQ05702.1"/>
    <property type="molecule type" value="Genomic_DNA"/>
</dbReference>
<gene>
    <name evidence="1" type="ORF">SAMN04487752_0431</name>
</gene>
<sequence>MSLEAIEYVKEAEERARQVEINGEKKVKEISQSIKKSIQENDHKMQQELHDYETNQQELYRNRLAKEKQTVDQELSIEIKAMLKSVEDKQNSVVDHIVKEVSTHYGNS</sequence>
<accession>A0A1H0XS19</accession>
<protein>
    <submittedName>
        <fullName evidence="1">Uncharacterized protein</fullName>
    </submittedName>
</protein>
<evidence type="ECO:0000313" key="1">
    <source>
        <dbReference type="EMBL" id="SDQ05702.1"/>
    </source>
</evidence>
<keyword evidence="2" id="KW-1185">Reference proteome</keyword>
<dbReference type="RefSeq" id="WP_089974782.1">
    <property type="nucleotide sequence ID" value="NZ_CP084916.1"/>
</dbReference>
<dbReference type="OrthoDB" id="2156638at2"/>
<evidence type="ECO:0000313" key="2">
    <source>
        <dbReference type="Proteomes" id="UP000199481"/>
    </source>
</evidence>
<name>A0A1H0XS19_9LACT</name>